<evidence type="ECO:0000313" key="2">
    <source>
        <dbReference type="EMBL" id="KAF3838044.1"/>
    </source>
</evidence>
<dbReference type="AlphaFoldDB" id="A0A7J5XLU1"/>
<dbReference type="CDD" id="cd00086">
    <property type="entry name" value="homeodomain"/>
    <property type="match status" value="1"/>
</dbReference>
<dbReference type="GO" id="GO:0003677">
    <property type="term" value="F:DNA binding"/>
    <property type="evidence" value="ECO:0007669"/>
    <property type="project" value="InterPro"/>
</dbReference>
<keyword evidence="3" id="KW-1185">Reference proteome</keyword>
<dbReference type="OrthoDB" id="10055960at2759"/>
<reference evidence="2 3" key="1">
    <citation type="submission" date="2020-03" db="EMBL/GenBank/DDBJ databases">
        <title>Dissostichus mawsoni Genome sequencing and assembly.</title>
        <authorList>
            <person name="Park H."/>
        </authorList>
    </citation>
    <scope>NUCLEOTIDE SEQUENCE [LARGE SCALE GENOMIC DNA]</scope>
    <source>
        <strain evidence="2">DM0001</strain>
        <tissue evidence="2">Muscle</tissue>
    </source>
</reference>
<feature type="compositionally biased region" description="Basic and acidic residues" evidence="1">
    <location>
        <begin position="252"/>
        <end position="264"/>
    </location>
</feature>
<dbReference type="Gene3D" id="1.10.10.60">
    <property type="entry name" value="Homeodomain-like"/>
    <property type="match status" value="1"/>
</dbReference>
<feature type="compositionally biased region" description="Polar residues" evidence="1">
    <location>
        <begin position="205"/>
        <end position="214"/>
    </location>
</feature>
<sequence length="264" mass="29003">MTSLGSVCREKITAAANQLNVDTEIVKTWISNRRRKYRLMGIEIPPPKGGPAVFSTGNESPVSPDEVGLRTPELGDDLNDEGSICLSEDGTIDSHHREGDDGIDLSAAAPLANNVKIEVMDEDEEDEYDDGGDLHEEVQFLEIELENQKQRYDDLASFTKSLLSAVRNNDLERQQELMASLPQPSEQDWDMMVDRGAQPAAESADASSNHNGSPMTGAGRVEPPPEMAKEEVPSFTIKKDYTTTKVTEPSASEERLPEAVTEQK</sequence>
<feature type="compositionally biased region" description="Basic and acidic residues" evidence="1">
    <location>
        <begin position="227"/>
        <end position="242"/>
    </location>
</feature>
<gene>
    <name evidence="2" type="ORF">F7725_009812</name>
</gene>
<proteinExistence type="predicted"/>
<evidence type="ECO:0008006" key="4">
    <source>
        <dbReference type="Google" id="ProtNLM"/>
    </source>
</evidence>
<dbReference type="EMBL" id="JAAKFY010000022">
    <property type="protein sequence ID" value="KAF3838044.1"/>
    <property type="molecule type" value="Genomic_DNA"/>
</dbReference>
<dbReference type="InterPro" id="IPR001356">
    <property type="entry name" value="HD"/>
</dbReference>
<organism evidence="2 3">
    <name type="scientific">Dissostichus mawsoni</name>
    <name type="common">Antarctic cod</name>
    <dbReference type="NCBI Taxonomy" id="36200"/>
    <lineage>
        <taxon>Eukaryota</taxon>
        <taxon>Metazoa</taxon>
        <taxon>Chordata</taxon>
        <taxon>Craniata</taxon>
        <taxon>Vertebrata</taxon>
        <taxon>Euteleostomi</taxon>
        <taxon>Actinopterygii</taxon>
        <taxon>Neopterygii</taxon>
        <taxon>Teleostei</taxon>
        <taxon>Neoteleostei</taxon>
        <taxon>Acanthomorphata</taxon>
        <taxon>Eupercaria</taxon>
        <taxon>Perciformes</taxon>
        <taxon>Notothenioidei</taxon>
        <taxon>Nototheniidae</taxon>
        <taxon>Dissostichus</taxon>
    </lineage>
</organism>
<evidence type="ECO:0000256" key="1">
    <source>
        <dbReference type="SAM" id="MobiDB-lite"/>
    </source>
</evidence>
<name>A0A7J5XLU1_DISMA</name>
<feature type="region of interest" description="Disordered" evidence="1">
    <location>
        <begin position="198"/>
        <end position="264"/>
    </location>
</feature>
<dbReference type="Proteomes" id="UP000518266">
    <property type="component" value="Unassembled WGS sequence"/>
</dbReference>
<comment type="caution">
    <text evidence="2">The sequence shown here is derived from an EMBL/GenBank/DDBJ whole genome shotgun (WGS) entry which is preliminary data.</text>
</comment>
<evidence type="ECO:0000313" key="3">
    <source>
        <dbReference type="Proteomes" id="UP000518266"/>
    </source>
</evidence>
<protein>
    <recommendedName>
        <fullName evidence="4">Highly divergent homeobox</fullName>
    </recommendedName>
</protein>
<accession>A0A7J5XLU1</accession>